<dbReference type="Proteomes" id="UP001589609">
    <property type="component" value="Unassembled WGS sequence"/>
</dbReference>
<feature type="region of interest" description="Disordered" evidence="1">
    <location>
        <begin position="1"/>
        <end position="60"/>
    </location>
</feature>
<reference evidence="2 3" key="1">
    <citation type="submission" date="2024-09" db="EMBL/GenBank/DDBJ databases">
        <authorList>
            <person name="Sun Q."/>
            <person name="Mori K."/>
        </authorList>
    </citation>
    <scope>NUCLEOTIDE SEQUENCE [LARGE SCALE GENOMIC DNA]</scope>
    <source>
        <strain evidence="2 3">JCM 11201</strain>
    </source>
</reference>
<evidence type="ECO:0000256" key="1">
    <source>
        <dbReference type="SAM" id="MobiDB-lite"/>
    </source>
</evidence>
<name>A0ABV5WBW0_9BACI</name>
<evidence type="ECO:0000313" key="3">
    <source>
        <dbReference type="Proteomes" id="UP001589609"/>
    </source>
</evidence>
<dbReference type="RefSeq" id="WP_379948126.1">
    <property type="nucleotide sequence ID" value="NZ_JBHMAF010000017.1"/>
</dbReference>
<proteinExistence type="predicted"/>
<evidence type="ECO:0000313" key="2">
    <source>
        <dbReference type="EMBL" id="MFB9757871.1"/>
    </source>
</evidence>
<comment type="caution">
    <text evidence="2">The sequence shown here is derived from an EMBL/GenBank/DDBJ whole genome shotgun (WGS) entry which is preliminary data.</text>
</comment>
<protein>
    <recommendedName>
        <fullName evidence="4">Catalase</fullName>
    </recommendedName>
</protein>
<accession>A0ABV5WBW0</accession>
<gene>
    <name evidence="2" type="ORF">ACFFMS_04840</name>
</gene>
<evidence type="ECO:0008006" key="4">
    <source>
        <dbReference type="Google" id="ProtNLM"/>
    </source>
</evidence>
<sequence length="74" mass="8089">MKIKSKNMHGQASNPDGRLEGPINDAFPGSGRQMGVRIDADPTLPKQPINPFHATPQTDPGMEKLHEIMNAKEV</sequence>
<dbReference type="EMBL" id="JBHMAF010000017">
    <property type="protein sequence ID" value="MFB9757871.1"/>
    <property type="molecule type" value="Genomic_DNA"/>
</dbReference>
<organism evidence="2 3">
    <name type="scientific">Ectobacillus funiculus</name>
    <dbReference type="NCBI Taxonomy" id="137993"/>
    <lineage>
        <taxon>Bacteria</taxon>
        <taxon>Bacillati</taxon>
        <taxon>Bacillota</taxon>
        <taxon>Bacilli</taxon>
        <taxon>Bacillales</taxon>
        <taxon>Bacillaceae</taxon>
        <taxon>Ectobacillus</taxon>
    </lineage>
</organism>
<keyword evidence="3" id="KW-1185">Reference proteome</keyword>